<feature type="compositionally biased region" description="Basic and acidic residues" evidence="8">
    <location>
        <begin position="323"/>
        <end position="338"/>
    </location>
</feature>
<dbReference type="GO" id="GO:0045476">
    <property type="term" value="P:nurse cell apoptotic process"/>
    <property type="evidence" value="ECO:0007669"/>
    <property type="project" value="UniProtKB-ARBA"/>
</dbReference>
<dbReference type="PROSITE" id="PS01122">
    <property type="entry name" value="CASPASE_CYS"/>
    <property type="match status" value="1"/>
</dbReference>
<dbReference type="InterPro" id="IPR011600">
    <property type="entry name" value="Pept_C14_caspase"/>
</dbReference>
<evidence type="ECO:0000313" key="11">
    <source>
        <dbReference type="EMBL" id="GBP54569.1"/>
    </source>
</evidence>
<dbReference type="PANTHER" id="PTHR10454">
    <property type="entry name" value="CASPASE"/>
    <property type="match status" value="1"/>
</dbReference>
<feature type="compositionally biased region" description="Basic and acidic residues" evidence="8">
    <location>
        <begin position="9"/>
        <end position="18"/>
    </location>
</feature>
<comment type="similarity">
    <text evidence="1 7">Belongs to the peptidase C14A family.</text>
</comment>
<dbReference type="InterPro" id="IPR033139">
    <property type="entry name" value="Caspase_cys_AS"/>
</dbReference>
<dbReference type="PROSITE" id="PS50208">
    <property type="entry name" value="CASPASE_P20"/>
    <property type="match status" value="1"/>
</dbReference>
<dbReference type="OrthoDB" id="6116485at2759"/>
<dbReference type="AlphaFoldDB" id="A0A4C1WWM3"/>
<organism evidence="11 12">
    <name type="scientific">Eumeta variegata</name>
    <name type="common">Bagworm moth</name>
    <name type="synonym">Eumeta japonica</name>
    <dbReference type="NCBI Taxonomy" id="151549"/>
    <lineage>
        <taxon>Eukaryota</taxon>
        <taxon>Metazoa</taxon>
        <taxon>Ecdysozoa</taxon>
        <taxon>Arthropoda</taxon>
        <taxon>Hexapoda</taxon>
        <taxon>Insecta</taxon>
        <taxon>Pterygota</taxon>
        <taxon>Neoptera</taxon>
        <taxon>Endopterygota</taxon>
        <taxon>Lepidoptera</taxon>
        <taxon>Glossata</taxon>
        <taxon>Ditrysia</taxon>
        <taxon>Tineoidea</taxon>
        <taxon>Psychidae</taxon>
        <taxon>Oiketicinae</taxon>
        <taxon>Eumeta</taxon>
    </lineage>
</organism>
<dbReference type="PRINTS" id="PR00376">
    <property type="entry name" value="IL1BCENZYME"/>
</dbReference>
<dbReference type="PROSITE" id="PS01121">
    <property type="entry name" value="CASPASE_HIS"/>
    <property type="match status" value="1"/>
</dbReference>
<keyword evidence="6" id="KW-0865">Zymogen</keyword>
<sequence length="360" mass="40858">MEINSENNGHGDEQRTNADEGDAWGSQQSSTPRTAKMPVDRNAAYYNMKHKNRGMAIIFNHEHFDIHSLKSRVGTNVDCDSFAKVLKTLGFTVTVLHNLRAGEINSYISQTADMDHTDNDCILIAVLTHGEMGMLYAKDTHYKPENLWQYFTADKCPTLAGKPKLFFVQACQGDKLDGGVTLSNRTETDGASSAVYRIPVHADFLIVFSTVPGYYSWRNTTRGSWFMQALCEELHYYGTERDILTLLTFVCQRVALDFESNTPDTPTMHQQKQVPCITTPAGGRGNALVIRRPHGGRGKHPRLYKPEHFRRSLSVRVQRTTKKLKEGKQPTAEGEARLVQRRRRFSQNHFPWKKYPSSTD</sequence>
<accession>A0A4C1WWM3</accession>
<evidence type="ECO:0000256" key="2">
    <source>
        <dbReference type="ARBA" id="ARBA00022670"/>
    </source>
</evidence>
<name>A0A4C1WWM3_EUMVA</name>
<keyword evidence="5" id="KW-0788">Thiol protease</keyword>
<feature type="region of interest" description="Disordered" evidence="8">
    <location>
        <begin position="1"/>
        <end position="38"/>
    </location>
</feature>
<dbReference type="GO" id="GO:0005737">
    <property type="term" value="C:cytoplasm"/>
    <property type="evidence" value="ECO:0007669"/>
    <property type="project" value="TreeGrafter"/>
</dbReference>
<dbReference type="GO" id="GO:0004197">
    <property type="term" value="F:cysteine-type endopeptidase activity"/>
    <property type="evidence" value="ECO:0007669"/>
    <property type="project" value="InterPro"/>
</dbReference>
<dbReference type="InterPro" id="IPR029030">
    <property type="entry name" value="Caspase-like_dom_sf"/>
</dbReference>
<dbReference type="SMART" id="SM00115">
    <property type="entry name" value="CASc"/>
    <property type="match status" value="1"/>
</dbReference>
<dbReference type="CDD" id="cd00032">
    <property type="entry name" value="CASc"/>
    <property type="match status" value="1"/>
</dbReference>
<evidence type="ECO:0000259" key="10">
    <source>
        <dbReference type="PROSITE" id="PS50208"/>
    </source>
</evidence>
<reference evidence="11 12" key="1">
    <citation type="journal article" date="2019" name="Commun. Biol.">
        <title>The bagworm genome reveals a unique fibroin gene that provides high tensile strength.</title>
        <authorList>
            <person name="Kono N."/>
            <person name="Nakamura H."/>
            <person name="Ohtoshi R."/>
            <person name="Tomita M."/>
            <person name="Numata K."/>
            <person name="Arakawa K."/>
        </authorList>
    </citation>
    <scope>NUCLEOTIDE SEQUENCE [LARGE SCALE GENOMIC DNA]</scope>
</reference>
<dbReference type="GO" id="GO:1990525">
    <property type="term" value="F:BIR domain binding"/>
    <property type="evidence" value="ECO:0007669"/>
    <property type="project" value="UniProtKB-ARBA"/>
</dbReference>
<feature type="domain" description="Caspase family p20" evidence="10">
    <location>
        <begin position="52"/>
        <end position="175"/>
    </location>
</feature>
<protein>
    <recommendedName>
        <fullName evidence="13">Caspase-1</fullName>
    </recommendedName>
</protein>
<dbReference type="Proteomes" id="UP000299102">
    <property type="component" value="Unassembled WGS sequence"/>
</dbReference>
<dbReference type="PROSITE" id="PS50207">
    <property type="entry name" value="CASPASE_P10"/>
    <property type="match status" value="1"/>
</dbReference>
<dbReference type="PANTHER" id="PTHR10454:SF245">
    <property type="entry name" value="CASPASE-RELATED"/>
    <property type="match status" value="1"/>
</dbReference>
<keyword evidence="4" id="KW-0378">Hydrolase</keyword>
<dbReference type="GO" id="GO:0016322">
    <property type="term" value="P:neuron remodeling"/>
    <property type="evidence" value="ECO:0007669"/>
    <property type="project" value="UniProtKB-ARBA"/>
</dbReference>
<gene>
    <name evidence="11" type="ORF">EVAR_33038_1</name>
</gene>
<dbReference type="Gene3D" id="3.40.50.1460">
    <property type="match status" value="1"/>
</dbReference>
<dbReference type="FunFam" id="3.40.50.1460:FF:000001">
    <property type="entry name" value="Caspase-3 preproprotein"/>
    <property type="match status" value="1"/>
</dbReference>
<evidence type="ECO:0000259" key="9">
    <source>
        <dbReference type="PROSITE" id="PS50207"/>
    </source>
</evidence>
<evidence type="ECO:0008006" key="13">
    <source>
        <dbReference type="Google" id="ProtNLM"/>
    </source>
</evidence>
<comment type="caution">
    <text evidence="11">The sequence shown here is derived from an EMBL/GenBank/DDBJ whole genome shotgun (WGS) entry which is preliminary data.</text>
</comment>
<keyword evidence="12" id="KW-1185">Reference proteome</keyword>
<keyword evidence="2" id="KW-0645">Protease</keyword>
<dbReference type="InterPro" id="IPR016129">
    <property type="entry name" value="Caspase_his_AS"/>
</dbReference>
<dbReference type="SUPFAM" id="SSF52129">
    <property type="entry name" value="Caspase-like"/>
    <property type="match status" value="1"/>
</dbReference>
<feature type="region of interest" description="Disordered" evidence="8">
    <location>
        <begin position="321"/>
        <end position="360"/>
    </location>
</feature>
<proteinExistence type="inferred from homology"/>
<dbReference type="InterPro" id="IPR015917">
    <property type="entry name" value="Pept_C14A"/>
</dbReference>
<evidence type="ECO:0000256" key="1">
    <source>
        <dbReference type="ARBA" id="ARBA00010134"/>
    </source>
</evidence>
<dbReference type="GO" id="GO:0006508">
    <property type="term" value="P:proteolysis"/>
    <property type="evidence" value="ECO:0007669"/>
    <property type="project" value="UniProtKB-KW"/>
</dbReference>
<evidence type="ECO:0000256" key="7">
    <source>
        <dbReference type="RuleBase" id="RU003971"/>
    </source>
</evidence>
<dbReference type="Pfam" id="PF00656">
    <property type="entry name" value="Peptidase_C14"/>
    <property type="match status" value="1"/>
</dbReference>
<dbReference type="EMBL" id="BGZK01000650">
    <property type="protein sequence ID" value="GBP54569.1"/>
    <property type="molecule type" value="Genomic_DNA"/>
</dbReference>
<dbReference type="InterPro" id="IPR002138">
    <property type="entry name" value="Pept_C14_p10"/>
</dbReference>
<dbReference type="STRING" id="151549.A0A4C1WWM3"/>
<dbReference type="GO" id="GO:0045751">
    <property type="term" value="P:negative regulation of Toll signaling pathway"/>
    <property type="evidence" value="ECO:0007669"/>
    <property type="project" value="UniProtKB-ARBA"/>
</dbReference>
<evidence type="ECO:0000313" key="12">
    <source>
        <dbReference type="Proteomes" id="UP000299102"/>
    </source>
</evidence>
<evidence type="ECO:0000256" key="8">
    <source>
        <dbReference type="SAM" id="MobiDB-lite"/>
    </source>
</evidence>
<dbReference type="GO" id="GO:0043525">
    <property type="term" value="P:positive regulation of neuron apoptotic process"/>
    <property type="evidence" value="ECO:0007669"/>
    <property type="project" value="TreeGrafter"/>
</dbReference>
<evidence type="ECO:0000256" key="4">
    <source>
        <dbReference type="ARBA" id="ARBA00022801"/>
    </source>
</evidence>
<keyword evidence="3" id="KW-0053">Apoptosis</keyword>
<evidence type="ECO:0000256" key="6">
    <source>
        <dbReference type="ARBA" id="ARBA00023145"/>
    </source>
</evidence>
<dbReference type="InterPro" id="IPR002398">
    <property type="entry name" value="Pept_C14"/>
</dbReference>
<evidence type="ECO:0000256" key="5">
    <source>
        <dbReference type="ARBA" id="ARBA00022807"/>
    </source>
</evidence>
<evidence type="ECO:0000256" key="3">
    <source>
        <dbReference type="ARBA" id="ARBA00022703"/>
    </source>
</evidence>
<dbReference type="InterPro" id="IPR001309">
    <property type="entry name" value="Pept_C14_p20"/>
</dbReference>
<feature type="domain" description="Caspase family p10" evidence="9">
    <location>
        <begin position="194"/>
        <end position="279"/>
    </location>
</feature>